<dbReference type="PANTHER" id="PTHR36498:SF1">
    <property type="entry name" value="TATA-BINDING PROTEIN-ASSOCIATED FACTOR 172"/>
    <property type="match status" value="1"/>
</dbReference>
<feature type="region of interest" description="Disordered" evidence="4">
    <location>
        <begin position="859"/>
        <end position="886"/>
    </location>
</feature>
<dbReference type="EMBL" id="CAUYUE010000018">
    <property type="protein sequence ID" value="CAK0788010.1"/>
    <property type="molecule type" value="Genomic_DNA"/>
</dbReference>
<dbReference type="GO" id="GO:0016887">
    <property type="term" value="F:ATP hydrolysis activity"/>
    <property type="evidence" value="ECO:0007669"/>
    <property type="project" value="InterPro"/>
</dbReference>
<dbReference type="InterPro" id="IPR044972">
    <property type="entry name" value="Mot1"/>
</dbReference>
<organism evidence="7 8">
    <name type="scientific">Coccomyxa viridis</name>
    <dbReference type="NCBI Taxonomy" id="1274662"/>
    <lineage>
        <taxon>Eukaryota</taxon>
        <taxon>Viridiplantae</taxon>
        <taxon>Chlorophyta</taxon>
        <taxon>core chlorophytes</taxon>
        <taxon>Trebouxiophyceae</taxon>
        <taxon>Trebouxiophyceae incertae sedis</taxon>
        <taxon>Coccomyxaceae</taxon>
        <taxon>Coccomyxa</taxon>
    </lineage>
</organism>
<protein>
    <submittedName>
        <fullName evidence="7">Uncharacterized protein</fullName>
    </submittedName>
</protein>
<dbReference type="SUPFAM" id="SSF48371">
    <property type="entry name" value="ARM repeat"/>
    <property type="match status" value="1"/>
</dbReference>
<name>A0AAV1INX6_9CHLO</name>
<evidence type="ECO:0000256" key="3">
    <source>
        <dbReference type="PROSITE-ProRule" id="PRU00103"/>
    </source>
</evidence>
<dbReference type="PROSITE" id="PS50077">
    <property type="entry name" value="HEAT_REPEAT"/>
    <property type="match status" value="1"/>
</dbReference>
<feature type="repeat" description="HEAT" evidence="3">
    <location>
        <begin position="409"/>
        <end position="446"/>
    </location>
</feature>
<proteinExistence type="predicted"/>
<dbReference type="PANTHER" id="PTHR36498">
    <property type="entry name" value="TATA-BINDING PROTEIN-ASSOCIATED FACTOR 172"/>
    <property type="match status" value="1"/>
</dbReference>
<feature type="domain" description="SNF2 N-terminal" evidence="5">
    <location>
        <begin position="1132"/>
        <end position="1212"/>
    </location>
</feature>
<dbReference type="Pfam" id="PF00176">
    <property type="entry name" value="SNF2-rel_dom"/>
    <property type="match status" value="1"/>
</dbReference>
<evidence type="ECO:0000313" key="7">
    <source>
        <dbReference type="EMBL" id="CAK0788010.1"/>
    </source>
</evidence>
<keyword evidence="1" id="KW-0347">Helicase</keyword>
<gene>
    <name evidence="7" type="ORF">CVIRNUC_011232</name>
</gene>
<evidence type="ECO:0000313" key="8">
    <source>
        <dbReference type="Proteomes" id="UP001314263"/>
    </source>
</evidence>
<dbReference type="Gene3D" id="1.25.10.10">
    <property type="entry name" value="Leucine-rich Repeat Variant"/>
    <property type="match status" value="2"/>
</dbReference>
<dbReference type="Gene3D" id="3.40.50.10810">
    <property type="entry name" value="Tandem AAA-ATPase domain"/>
    <property type="match status" value="1"/>
</dbReference>
<keyword evidence="1" id="KW-0378">Hydrolase</keyword>
<dbReference type="InterPro" id="IPR022707">
    <property type="entry name" value="Mot1_central_dom"/>
</dbReference>
<feature type="region of interest" description="Disordered" evidence="4">
    <location>
        <begin position="181"/>
        <end position="212"/>
    </location>
</feature>
<evidence type="ECO:0000259" key="5">
    <source>
        <dbReference type="Pfam" id="PF00176"/>
    </source>
</evidence>
<dbReference type="InterPro" id="IPR011989">
    <property type="entry name" value="ARM-like"/>
</dbReference>
<reference evidence="7 8" key="1">
    <citation type="submission" date="2023-10" db="EMBL/GenBank/DDBJ databases">
        <authorList>
            <person name="Maclean D."/>
            <person name="Macfadyen A."/>
        </authorList>
    </citation>
    <scope>NUCLEOTIDE SEQUENCE [LARGE SCALE GENOMIC DNA]</scope>
</reference>
<keyword evidence="1" id="KW-0067">ATP-binding</keyword>
<dbReference type="AlphaFoldDB" id="A0AAV1INX6"/>
<evidence type="ECO:0000256" key="1">
    <source>
        <dbReference type="ARBA" id="ARBA00022806"/>
    </source>
</evidence>
<dbReference type="GO" id="GO:0004386">
    <property type="term" value="F:helicase activity"/>
    <property type="evidence" value="ECO:0007669"/>
    <property type="project" value="UniProtKB-KW"/>
</dbReference>
<dbReference type="InterPro" id="IPR021133">
    <property type="entry name" value="HEAT_type_2"/>
</dbReference>
<dbReference type="Proteomes" id="UP001314263">
    <property type="component" value="Unassembled WGS sequence"/>
</dbReference>
<keyword evidence="8" id="KW-1185">Reference proteome</keyword>
<keyword evidence="2" id="KW-0238">DNA-binding</keyword>
<accession>A0AAV1INX6</accession>
<dbReference type="Pfam" id="PF12054">
    <property type="entry name" value="DUF3535"/>
    <property type="match status" value="1"/>
</dbReference>
<dbReference type="GO" id="GO:0017025">
    <property type="term" value="F:TBP-class protein binding"/>
    <property type="evidence" value="ECO:0007669"/>
    <property type="project" value="InterPro"/>
</dbReference>
<evidence type="ECO:0000256" key="4">
    <source>
        <dbReference type="SAM" id="MobiDB-lite"/>
    </source>
</evidence>
<dbReference type="InterPro" id="IPR016024">
    <property type="entry name" value="ARM-type_fold"/>
</dbReference>
<evidence type="ECO:0000256" key="2">
    <source>
        <dbReference type="ARBA" id="ARBA00023125"/>
    </source>
</evidence>
<feature type="domain" description="Mot1 central" evidence="6">
    <location>
        <begin position="512"/>
        <end position="917"/>
    </location>
</feature>
<dbReference type="GO" id="GO:0005524">
    <property type="term" value="F:ATP binding"/>
    <property type="evidence" value="ECO:0007669"/>
    <property type="project" value="InterPro"/>
</dbReference>
<keyword evidence="1" id="KW-0547">Nucleotide-binding</keyword>
<dbReference type="GO" id="GO:0003677">
    <property type="term" value="F:DNA binding"/>
    <property type="evidence" value="ECO:0007669"/>
    <property type="project" value="UniProtKB-KW"/>
</dbReference>
<dbReference type="InterPro" id="IPR038718">
    <property type="entry name" value="SNF2-like_sf"/>
</dbReference>
<sequence>MLLQVQPLLLHPRWETRSAAGKCIGLMAQQAQHLTVSQLQEAAVSAGSHPAVHGQVKGEAQGGQDASEEDQLALESLSMEQVLQNGTPLLASGGQEYDDDAADAALPASQRLAKQRKSLKRRLGLEAGMDQLMDTDDLIKDEDLVASGSCKGQPGQPGQKDAASLISDMTGLSARERNQLKRELKRKSSLKPSLSSKRSKTAAPAGALQTLPAEDPVEAARAAETVWDAIQAGSWQFQALCDSLCADLLSPRWESRHGAATALREVLRTHASSAAVQAFLSAEPSGWMVPGGEGPPSVAGVAHQDAVHAAKANTVWLEDCSARLLCVLALDRFGDYVSDKVVAPVRETAAQALGAAARGLPASSLHVLVRHLTTLVAQAEWGVRLAGLLGMKYVLAARLDQAGTLLPAVLPSVLTGLKDREDDVRAVSAEALLPVVSLISQQETRAASETENALWDLLLDIDDLSVSTGLLENDSTAALWDQDLLKEALLVTFQSLLLESSPIILEKFKEAWRTLIANVPFSELQQAVTVQLLDVLFELASTPATQGLEDSIVFRADSNDQEAAGLTAKASIAARHVNGSSSPRRLYIGGLADGGNASAARRAAGEALAIAALRIPGEDDAVIQTLMRCLDVPKASLRVLCGFMAMHMAIEARSGKAAAKPVQQALTEKLLQVLAQPACSVTEAGASTYQEADPYQAELRLQGRAFLRALQLAGFSLDGILKGISEDQYVLALTSETSAGLAAVVTPEVAGAAPSLATAQHKLQASCAALASVEGFLHGSVTAALAAAVVQCGHVPPKLNTVIQPLMAGLRREADAVVRDAVAAAVAQLVALCADRTTSPNDRIVKNLSTMACTDPAQQLSGQGAAQAGTAQQAPTEELPASQSAEGIARQGAEAALVALVRHFGPSLITKLPRLWERMSSLLLECPADQASSESPPQATADTQALWECLQILKTTGPALHASLAPDILSLLPGLVACCCHTHSGIHWAAASCAGALASSKPSAILPVLLRNLLPCLSAALAAAKAGALQMLQALLERLGLGMVPYLNLVVVPLMGLTSDPLPDVRDAATSAFAAAVALLPLAQGIAPPDGLDEQQKSAWQKDSVFLSQLLDNTKVDEFELPMEISGELRLYQRAGISWLAFLRRCGLHGVLADEMGLGKTLQATAIVVSSHLERRAGQLPHMASLIVCPPTLVAHWPHEIRKFVGSGQVSIVQARDCGSTAPAHGMCTWLGCVLFLTLQEDSPLCGMPASELPSVREPLL</sequence>
<dbReference type="InterPro" id="IPR000330">
    <property type="entry name" value="SNF2_N"/>
</dbReference>
<evidence type="ECO:0000259" key="6">
    <source>
        <dbReference type="Pfam" id="PF12054"/>
    </source>
</evidence>
<feature type="compositionally biased region" description="Low complexity" evidence="4">
    <location>
        <begin position="859"/>
        <end position="874"/>
    </location>
</feature>
<comment type="caution">
    <text evidence="7">The sequence shown here is derived from an EMBL/GenBank/DDBJ whole genome shotgun (WGS) entry which is preliminary data.</text>
</comment>